<organism evidence="2 3">
    <name type="scientific">Psilocybe cf. subviscida</name>
    <dbReference type="NCBI Taxonomy" id="2480587"/>
    <lineage>
        <taxon>Eukaryota</taxon>
        <taxon>Fungi</taxon>
        <taxon>Dikarya</taxon>
        <taxon>Basidiomycota</taxon>
        <taxon>Agaricomycotina</taxon>
        <taxon>Agaricomycetes</taxon>
        <taxon>Agaricomycetidae</taxon>
        <taxon>Agaricales</taxon>
        <taxon>Agaricineae</taxon>
        <taxon>Strophariaceae</taxon>
        <taxon>Psilocybe</taxon>
    </lineage>
</organism>
<dbReference type="InterPro" id="IPR046522">
    <property type="entry name" value="DUF6699"/>
</dbReference>
<dbReference type="EMBL" id="JAACJJ010000031">
    <property type="protein sequence ID" value="KAF5317960.1"/>
    <property type="molecule type" value="Genomic_DNA"/>
</dbReference>
<accession>A0A8H5B728</accession>
<keyword evidence="3" id="KW-1185">Reference proteome</keyword>
<dbReference type="OrthoDB" id="3333333at2759"/>
<sequence length="210" mass="23713">MDSWGKLYVSLTGGISLLHGPILSQTDLYLLQTKLELNPILEGKMDNYQLQFHLVTGFATNNATGDNSVVGKEEPATLPRVSQIVLVSRYSPWCTIVKKETGVTIGDICSAIFKDYTEHDVTDSEFKFLNQRAQEQLRRTAAVNFNTLQPGANQWAGYYSSPAQPGPDRLRRVDWLRERVYFEGLTRDDNYIQGRLGFKAPNLFVMDLTS</sequence>
<gene>
    <name evidence="2" type="ORF">D9619_012258</name>
</gene>
<proteinExistence type="predicted"/>
<feature type="domain" description="DUF6699" evidence="1">
    <location>
        <begin position="68"/>
        <end position="189"/>
    </location>
</feature>
<comment type="caution">
    <text evidence="2">The sequence shown here is derived from an EMBL/GenBank/DDBJ whole genome shotgun (WGS) entry which is preliminary data.</text>
</comment>
<name>A0A8H5B728_9AGAR</name>
<dbReference type="Proteomes" id="UP000567179">
    <property type="component" value="Unassembled WGS sequence"/>
</dbReference>
<evidence type="ECO:0000313" key="3">
    <source>
        <dbReference type="Proteomes" id="UP000567179"/>
    </source>
</evidence>
<dbReference type="Pfam" id="PF20415">
    <property type="entry name" value="DUF6699"/>
    <property type="match status" value="1"/>
</dbReference>
<evidence type="ECO:0000259" key="1">
    <source>
        <dbReference type="Pfam" id="PF20415"/>
    </source>
</evidence>
<protein>
    <recommendedName>
        <fullName evidence="1">DUF6699 domain-containing protein</fullName>
    </recommendedName>
</protein>
<evidence type="ECO:0000313" key="2">
    <source>
        <dbReference type="EMBL" id="KAF5317960.1"/>
    </source>
</evidence>
<reference evidence="2 3" key="1">
    <citation type="journal article" date="2020" name="ISME J.">
        <title>Uncovering the hidden diversity of litter-decomposition mechanisms in mushroom-forming fungi.</title>
        <authorList>
            <person name="Floudas D."/>
            <person name="Bentzer J."/>
            <person name="Ahren D."/>
            <person name="Johansson T."/>
            <person name="Persson P."/>
            <person name="Tunlid A."/>
        </authorList>
    </citation>
    <scope>NUCLEOTIDE SEQUENCE [LARGE SCALE GENOMIC DNA]</scope>
    <source>
        <strain evidence="2 3">CBS 101986</strain>
    </source>
</reference>
<dbReference type="AlphaFoldDB" id="A0A8H5B728"/>